<proteinExistence type="predicted"/>
<protein>
    <recommendedName>
        <fullName evidence="3">PE domain-containing protein</fullName>
    </recommendedName>
</protein>
<reference evidence="1 2" key="1">
    <citation type="submission" date="2020-11" db="EMBL/GenBank/DDBJ databases">
        <title>Pseudonocardia abyssalis sp. nov. and Pseudonocardia oceani sp. nov., description and phylogenomic analysis of two novel actinomycetes isolated from the deep Southern Ocean.</title>
        <authorList>
            <person name="Parra J."/>
        </authorList>
    </citation>
    <scope>NUCLEOTIDE SEQUENCE [LARGE SCALE GENOMIC DNA]</scope>
    <source>
        <strain evidence="1 2">KRD-168</strain>
    </source>
</reference>
<dbReference type="RefSeq" id="WP_218601027.1">
    <property type="nucleotide sequence ID" value="NZ_JADQDJ010000009.1"/>
</dbReference>
<keyword evidence="2" id="KW-1185">Reference proteome</keyword>
<evidence type="ECO:0000313" key="1">
    <source>
        <dbReference type="EMBL" id="MBW0137675.1"/>
    </source>
</evidence>
<evidence type="ECO:0008006" key="3">
    <source>
        <dbReference type="Google" id="ProtNLM"/>
    </source>
</evidence>
<gene>
    <name evidence="1" type="ORF">I4I81_25930</name>
</gene>
<dbReference type="Proteomes" id="UP000694287">
    <property type="component" value="Unassembled WGS sequence"/>
</dbReference>
<dbReference type="Pfam" id="PF10824">
    <property type="entry name" value="T7SS_ESX_EspC"/>
    <property type="match status" value="1"/>
</dbReference>
<comment type="caution">
    <text evidence="1">The sequence shown here is derived from an EMBL/GenBank/DDBJ whole genome shotgun (WGS) entry which is preliminary data.</text>
</comment>
<sequence length="99" mass="10076">MVAPDVHIDPEVVQRTAGSLLGLADEVRGTIAAAEVDTVRPDAPPGFVATLAANELWAGWSRQLDQTATDVAQFGHDIAAAATAWQQADAAIAASLGGG</sequence>
<name>A0ABS6UZI5_9PSEU</name>
<accession>A0ABS6UZI5</accession>
<organism evidence="1 2">
    <name type="scientific">Pseudonocardia abyssalis</name>
    <dbReference type="NCBI Taxonomy" id="2792008"/>
    <lineage>
        <taxon>Bacteria</taxon>
        <taxon>Bacillati</taxon>
        <taxon>Actinomycetota</taxon>
        <taxon>Actinomycetes</taxon>
        <taxon>Pseudonocardiales</taxon>
        <taxon>Pseudonocardiaceae</taxon>
        <taxon>Pseudonocardia</taxon>
    </lineage>
</organism>
<evidence type="ECO:0000313" key="2">
    <source>
        <dbReference type="Proteomes" id="UP000694287"/>
    </source>
</evidence>
<dbReference type="InterPro" id="IPR022536">
    <property type="entry name" value="EspC"/>
</dbReference>
<dbReference type="EMBL" id="JADQDK010000001">
    <property type="protein sequence ID" value="MBW0137675.1"/>
    <property type="molecule type" value="Genomic_DNA"/>
</dbReference>